<keyword evidence="2 6" id="KW-0812">Transmembrane</keyword>
<name>A0A0D2J517_9CHLO</name>
<comment type="subcellular location">
    <subcellularLocation>
        <location evidence="1">Membrane</location>
        <topology evidence="1">Multi-pass membrane protein</topology>
    </subcellularLocation>
</comment>
<dbReference type="GO" id="GO:0015499">
    <property type="term" value="F:formate transmembrane transporter activity"/>
    <property type="evidence" value="ECO:0007669"/>
    <property type="project" value="TreeGrafter"/>
</dbReference>
<dbReference type="Gene3D" id="1.20.1080.10">
    <property type="entry name" value="Glycerol uptake facilitator protein"/>
    <property type="match status" value="1"/>
</dbReference>
<dbReference type="InterPro" id="IPR000292">
    <property type="entry name" value="For/NO2_transpt"/>
</dbReference>
<protein>
    <recommendedName>
        <fullName evidence="9">Formate/nitrite transporter</fullName>
    </recommendedName>
</protein>
<evidence type="ECO:0000256" key="6">
    <source>
        <dbReference type="SAM" id="Phobius"/>
    </source>
</evidence>
<dbReference type="PANTHER" id="PTHR30520">
    <property type="entry name" value="FORMATE TRANSPORTER-RELATED"/>
    <property type="match status" value="1"/>
</dbReference>
<gene>
    <name evidence="7" type="ORF">MNEG_12953</name>
</gene>
<dbReference type="GeneID" id="25730367"/>
<dbReference type="EMBL" id="KK103756">
    <property type="protein sequence ID" value="KIY95007.1"/>
    <property type="molecule type" value="Genomic_DNA"/>
</dbReference>
<evidence type="ECO:0008006" key="9">
    <source>
        <dbReference type="Google" id="ProtNLM"/>
    </source>
</evidence>
<accession>A0A0D2J517</accession>
<organism evidence="7 8">
    <name type="scientific">Monoraphidium neglectum</name>
    <dbReference type="NCBI Taxonomy" id="145388"/>
    <lineage>
        <taxon>Eukaryota</taxon>
        <taxon>Viridiplantae</taxon>
        <taxon>Chlorophyta</taxon>
        <taxon>core chlorophytes</taxon>
        <taxon>Chlorophyceae</taxon>
        <taxon>CS clade</taxon>
        <taxon>Sphaeropleales</taxon>
        <taxon>Selenastraceae</taxon>
        <taxon>Monoraphidium</taxon>
    </lineage>
</organism>
<proteinExistence type="inferred from homology"/>
<evidence type="ECO:0000256" key="3">
    <source>
        <dbReference type="ARBA" id="ARBA00022989"/>
    </source>
</evidence>
<dbReference type="GO" id="GO:0005886">
    <property type="term" value="C:plasma membrane"/>
    <property type="evidence" value="ECO:0007669"/>
    <property type="project" value="TreeGrafter"/>
</dbReference>
<evidence type="ECO:0000256" key="5">
    <source>
        <dbReference type="ARBA" id="ARBA00049660"/>
    </source>
</evidence>
<dbReference type="InterPro" id="IPR023271">
    <property type="entry name" value="Aquaporin-like"/>
</dbReference>
<feature type="non-terminal residue" evidence="7">
    <location>
        <position position="1"/>
    </location>
</feature>
<dbReference type="RefSeq" id="XP_013894027.1">
    <property type="nucleotide sequence ID" value="XM_014038573.1"/>
</dbReference>
<dbReference type="AlphaFoldDB" id="A0A0D2J517"/>
<reference evidence="7 8" key="1">
    <citation type="journal article" date="2013" name="BMC Genomics">
        <title>Reconstruction of the lipid metabolism for the microalga Monoraphidium neglectum from its genome sequence reveals characteristics suitable for biofuel production.</title>
        <authorList>
            <person name="Bogen C."/>
            <person name="Al-Dilaimi A."/>
            <person name="Albersmeier A."/>
            <person name="Wichmann J."/>
            <person name="Grundmann M."/>
            <person name="Rupp O."/>
            <person name="Lauersen K.J."/>
            <person name="Blifernez-Klassen O."/>
            <person name="Kalinowski J."/>
            <person name="Goesmann A."/>
            <person name="Mussgnug J.H."/>
            <person name="Kruse O."/>
        </authorList>
    </citation>
    <scope>NUCLEOTIDE SEQUENCE [LARGE SCALE GENOMIC DNA]</scope>
    <source>
        <strain evidence="7 8">SAG 48.87</strain>
    </source>
</reference>
<dbReference type="KEGG" id="mng:MNEG_12953"/>
<evidence type="ECO:0000256" key="2">
    <source>
        <dbReference type="ARBA" id="ARBA00022692"/>
    </source>
</evidence>
<feature type="transmembrane region" description="Helical" evidence="6">
    <location>
        <begin position="31"/>
        <end position="48"/>
    </location>
</feature>
<evidence type="ECO:0000256" key="1">
    <source>
        <dbReference type="ARBA" id="ARBA00004141"/>
    </source>
</evidence>
<evidence type="ECO:0000313" key="8">
    <source>
        <dbReference type="Proteomes" id="UP000054498"/>
    </source>
</evidence>
<evidence type="ECO:0000313" key="7">
    <source>
        <dbReference type="EMBL" id="KIY95007.1"/>
    </source>
</evidence>
<keyword evidence="8" id="KW-1185">Reference proteome</keyword>
<evidence type="ECO:0000256" key="4">
    <source>
        <dbReference type="ARBA" id="ARBA00023136"/>
    </source>
</evidence>
<dbReference type="PANTHER" id="PTHR30520:SF6">
    <property type="entry name" value="FORMATE_NITRATE FAMILY TRANSPORTER (EUROFUNG)"/>
    <property type="match status" value="1"/>
</dbReference>
<dbReference type="OrthoDB" id="4829at2759"/>
<keyword evidence="4 6" id="KW-0472">Membrane</keyword>
<sequence length="86" mass="8766">YLLPLAIALGAPLDARDVIVGNLIPTTLGNWVGGAVCVATVYAFAYGAPNKKVTEWWGAVGRRGGRHELPAARGGGGGAARCHAVV</sequence>
<comment type="similarity">
    <text evidence="5">Belongs to the FNT transporter (TC 1.A.16) family.</text>
</comment>
<keyword evidence="3 6" id="KW-1133">Transmembrane helix</keyword>
<dbReference type="Proteomes" id="UP000054498">
    <property type="component" value="Unassembled WGS sequence"/>
</dbReference>